<reference evidence="3" key="1">
    <citation type="journal article" date="2019" name="Int. J. Syst. Evol. Microbiol.">
        <title>The Global Catalogue of Microorganisms (GCM) 10K type strain sequencing project: providing services to taxonomists for standard genome sequencing and annotation.</title>
        <authorList>
            <consortium name="The Broad Institute Genomics Platform"/>
            <consortium name="The Broad Institute Genome Sequencing Center for Infectious Disease"/>
            <person name="Wu L."/>
            <person name="Ma J."/>
        </authorList>
    </citation>
    <scope>NUCLEOTIDE SEQUENCE [LARGE SCALE GENOMIC DNA]</scope>
    <source>
        <strain evidence="3">CCUG 53915</strain>
    </source>
</reference>
<organism evidence="2 3">
    <name type="scientific">Sporosarcina contaminans</name>
    <dbReference type="NCBI Taxonomy" id="633403"/>
    <lineage>
        <taxon>Bacteria</taxon>
        <taxon>Bacillati</taxon>
        <taxon>Bacillota</taxon>
        <taxon>Bacilli</taxon>
        <taxon>Bacillales</taxon>
        <taxon>Caryophanaceae</taxon>
        <taxon>Sporosarcina</taxon>
    </lineage>
</organism>
<dbReference type="EMBL" id="JBHTLT010000130">
    <property type="protein sequence ID" value="MFD1206820.1"/>
    <property type="molecule type" value="Genomic_DNA"/>
</dbReference>
<keyword evidence="1" id="KW-0472">Membrane</keyword>
<keyword evidence="1" id="KW-0812">Transmembrane</keyword>
<name>A0ABW3U1H5_9BACL</name>
<proteinExistence type="predicted"/>
<dbReference type="SUPFAM" id="SSF52317">
    <property type="entry name" value="Class I glutamine amidotransferase-like"/>
    <property type="match status" value="1"/>
</dbReference>
<dbReference type="Gene3D" id="3.40.50.880">
    <property type="match status" value="1"/>
</dbReference>
<feature type="transmembrane region" description="Helical" evidence="1">
    <location>
        <begin position="400"/>
        <end position="420"/>
    </location>
</feature>
<dbReference type="InterPro" id="IPR029062">
    <property type="entry name" value="Class_I_gatase-like"/>
</dbReference>
<gene>
    <name evidence="2" type="ORF">ACFQ38_17120</name>
</gene>
<evidence type="ECO:0000313" key="2">
    <source>
        <dbReference type="EMBL" id="MFD1206820.1"/>
    </source>
</evidence>
<keyword evidence="1" id="KW-1133">Transmembrane helix</keyword>
<dbReference type="RefSeq" id="WP_381482460.1">
    <property type="nucleotide sequence ID" value="NZ_JBHTLT010000130.1"/>
</dbReference>
<sequence>MRKRRWGILLIFFIVFLSFPAAYVSAAPELKVTVSAGIDGKVKYGRGAPVSIVIENNGSAFSGDLIVDVQHSYENGVGEVFPIDIGEGESKTISFVIPKMYDFNMYNPNNKSIYLYEGGWKNGKEIAHKGAQQINAAMYHDDTKLMVAFTDNMDRLTSFKGIRTSTTNSTQLINATKISKFPDESVGWETSDIIIVDEYPIADLTKDEQEAMLQYVQSGGMILFGGSDHIAAEAGVFAEFLPIEFNGKTSIEPQVFNEFTSTEGFDQQITMNAGTLRPNAKAIFTSDGNVLVASKEVGRGLVIQTAFSIGDEPLSKATGGSALWMKLLDAAKPSNSQMGGMNYYDNPLESLRWTMGNSNELFPSFKVSAPVIIGIIIAYIVLIIPVLYFILKRKDKREHAWWIIPAIAVSLSIFIFAYGARERIGKAQIQQTAVMEADQSGKLSGYFVESILTNKAGDFVFEAPKETVLSISSPVYYSSFFGVSAMGGTPHKQAILERDATGQKMHVRDIGYWNVSTLYGQSSAEVDGNYSIDLTVANKQLTGTITNNFPFSLKDVAIWSGNKLIAVGDLGPGESKNINETLKTSTLLPKRSIYSMYMGQQPANTDDLKKMRKDSIISYTGEFINNQGSLPAIIGYTDTQLVPVNLSNAKASMDAMTMVIQSFKPTVEFSGEFSVDPEMMEMTMISDVNKHEAYYSGYQNNMYYFDEQVYVQTWKLPEEMRAKKFKWKSLEISGIQNSMYSVSVWNEQTEEFEKLEEGKRVTLDSVGQYLSKEGEVKLRLDFVNQNGTEALAPQVRLNGEVTP</sequence>
<evidence type="ECO:0000313" key="3">
    <source>
        <dbReference type="Proteomes" id="UP001597231"/>
    </source>
</evidence>
<keyword evidence="3" id="KW-1185">Reference proteome</keyword>
<dbReference type="Proteomes" id="UP001597231">
    <property type="component" value="Unassembled WGS sequence"/>
</dbReference>
<protein>
    <submittedName>
        <fullName evidence="2">Uncharacterized protein</fullName>
    </submittedName>
</protein>
<accession>A0ABW3U1H5</accession>
<comment type="caution">
    <text evidence="2">The sequence shown here is derived from an EMBL/GenBank/DDBJ whole genome shotgun (WGS) entry which is preliminary data.</text>
</comment>
<feature type="transmembrane region" description="Helical" evidence="1">
    <location>
        <begin position="367"/>
        <end position="391"/>
    </location>
</feature>
<evidence type="ECO:0000256" key="1">
    <source>
        <dbReference type="SAM" id="Phobius"/>
    </source>
</evidence>